<dbReference type="PROSITE" id="PS51819">
    <property type="entry name" value="VOC"/>
    <property type="match status" value="1"/>
</dbReference>
<sequence>MAITNVFAVMPVVDFETARGWYERLLGRPADRNPMGGLAEWQVTEGGAIQLLRDPDRAGSAMLTLGVDDIDGQAAAAAERGLAMGPPQDTSGGFRIAAITDPAGNVITFAQDLGRDA</sequence>
<protein>
    <submittedName>
        <fullName evidence="2">VOC family protein</fullName>
    </submittedName>
</protein>
<dbReference type="EMBL" id="JBFAQK010000028">
    <property type="protein sequence ID" value="MEV4683118.1"/>
    <property type="molecule type" value="Genomic_DNA"/>
</dbReference>
<proteinExistence type="predicted"/>
<reference evidence="2 3" key="1">
    <citation type="submission" date="2024-06" db="EMBL/GenBank/DDBJ databases">
        <title>The Natural Products Discovery Center: Release of the First 8490 Sequenced Strains for Exploring Actinobacteria Biosynthetic Diversity.</title>
        <authorList>
            <person name="Kalkreuter E."/>
            <person name="Kautsar S.A."/>
            <person name="Yang D."/>
            <person name="Bader C.D."/>
            <person name="Teijaro C.N."/>
            <person name="Fluegel L."/>
            <person name="Davis C.M."/>
            <person name="Simpson J.R."/>
            <person name="Lauterbach L."/>
            <person name="Steele A.D."/>
            <person name="Gui C."/>
            <person name="Meng S."/>
            <person name="Li G."/>
            <person name="Viehrig K."/>
            <person name="Ye F."/>
            <person name="Su P."/>
            <person name="Kiefer A.F."/>
            <person name="Nichols A."/>
            <person name="Cepeda A.J."/>
            <person name="Yan W."/>
            <person name="Fan B."/>
            <person name="Jiang Y."/>
            <person name="Adhikari A."/>
            <person name="Zheng C.-J."/>
            <person name="Schuster L."/>
            <person name="Cowan T.M."/>
            <person name="Smanski M.J."/>
            <person name="Chevrette M.G."/>
            <person name="De Carvalho L.P.S."/>
            <person name="Shen B."/>
        </authorList>
    </citation>
    <scope>NUCLEOTIDE SEQUENCE [LARGE SCALE GENOMIC DNA]</scope>
    <source>
        <strain evidence="2 3">NPDC049344</strain>
    </source>
</reference>
<evidence type="ECO:0000313" key="3">
    <source>
        <dbReference type="Proteomes" id="UP001552521"/>
    </source>
</evidence>
<evidence type="ECO:0000313" key="2">
    <source>
        <dbReference type="EMBL" id="MEV4683118.1"/>
    </source>
</evidence>
<evidence type="ECO:0000259" key="1">
    <source>
        <dbReference type="PROSITE" id="PS51819"/>
    </source>
</evidence>
<keyword evidence="3" id="KW-1185">Reference proteome</keyword>
<dbReference type="InterPro" id="IPR029068">
    <property type="entry name" value="Glyas_Bleomycin-R_OHBP_Dase"/>
</dbReference>
<dbReference type="Proteomes" id="UP001552521">
    <property type="component" value="Unassembled WGS sequence"/>
</dbReference>
<gene>
    <name evidence="2" type="ORF">AB0K36_20280</name>
</gene>
<dbReference type="InterPro" id="IPR037523">
    <property type="entry name" value="VOC_core"/>
</dbReference>
<dbReference type="SUPFAM" id="SSF54593">
    <property type="entry name" value="Glyoxalase/Bleomycin resistance protein/Dihydroxybiphenyl dioxygenase"/>
    <property type="match status" value="1"/>
</dbReference>
<dbReference type="InterPro" id="IPR041581">
    <property type="entry name" value="Glyoxalase_6"/>
</dbReference>
<dbReference type="Pfam" id="PF18029">
    <property type="entry name" value="Glyoxalase_6"/>
    <property type="match status" value="1"/>
</dbReference>
<accession>A0ABV3HYF9</accession>
<dbReference type="RefSeq" id="WP_364596122.1">
    <property type="nucleotide sequence ID" value="NZ_JBFAQK010000028.1"/>
</dbReference>
<organism evidence="2 3">
    <name type="scientific">Streptomyces kurssanovii</name>
    <dbReference type="NCBI Taxonomy" id="67312"/>
    <lineage>
        <taxon>Bacteria</taxon>
        <taxon>Bacillati</taxon>
        <taxon>Actinomycetota</taxon>
        <taxon>Actinomycetes</taxon>
        <taxon>Kitasatosporales</taxon>
        <taxon>Streptomycetaceae</taxon>
        <taxon>Streptomyces</taxon>
    </lineage>
</organism>
<name>A0ABV3HYF9_9ACTN</name>
<feature type="domain" description="VOC" evidence="1">
    <location>
        <begin position="4"/>
        <end position="112"/>
    </location>
</feature>
<comment type="caution">
    <text evidence="2">The sequence shown here is derived from an EMBL/GenBank/DDBJ whole genome shotgun (WGS) entry which is preliminary data.</text>
</comment>
<dbReference type="Gene3D" id="3.10.180.10">
    <property type="entry name" value="2,3-Dihydroxybiphenyl 1,2-Dioxygenase, domain 1"/>
    <property type="match status" value="1"/>
</dbReference>